<keyword evidence="10 13" id="KW-0670">Pyruvate</keyword>
<evidence type="ECO:0000256" key="3">
    <source>
        <dbReference type="ARBA" id="ARBA00022490"/>
    </source>
</evidence>
<evidence type="ECO:0000256" key="4">
    <source>
        <dbReference type="ARBA" id="ARBA00022618"/>
    </source>
</evidence>
<dbReference type="InterPro" id="IPR001986">
    <property type="entry name" value="Enolpyruvate_Tfrase_dom"/>
</dbReference>
<evidence type="ECO:0000256" key="2">
    <source>
        <dbReference type="ARBA" id="ARBA00004752"/>
    </source>
</evidence>
<evidence type="ECO:0000259" key="14">
    <source>
        <dbReference type="Pfam" id="PF00275"/>
    </source>
</evidence>
<reference evidence="16" key="1">
    <citation type="submission" date="2017-01" db="EMBL/GenBank/DDBJ databases">
        <title>Draft genome of the species Salinivibrio costicola subsp. alcaliphilus.</title>
        <authorList>
            <person name="Lopez-Hermoso C."/>
            <person name="De La Haba R."/>
            <person name="Sanchez-Porro C."/>
            <person name="Ventosa A."/>
        </authorList>
    </citation>
    <scope>NUCLEOTIDE SEQUENCE [LARGE SCALE GENOMIC DNA]</scope>
    <source>
        <strain evidence="16">CBH448</strain>
    </source>
</reference>
<evidence type="ECO:0000256" key="8">
    <source>
        <dbReference type="ARBA" id="ARBA00023306"/>
    </source>
</evidence>
<dbReference type="Gene3D" id="3.65.10.10">
    <property type="entry name" value="Enolpyruvate transferase domain"/>
    <property type="match status" value="2"/>
</dbReference>
<proteinExistence type="inferred from homology"/>
<dbReference type="RefSeq" id="WP_077669448.1">
    <property type="nucleotide sequence ID" value="NZ_MUFR01000016.1"/>
</dbReference>
<keyword evidence="8 13" id="KW-0131">Cell cycle</keyword>
<gene>
    <name evidence="13" type="primary">murA</name>
    <name evidence="15" type="ORF">BZJ21_07180</name>
</gene>
<feature type="binding site" evidence="13">
    <location>
        <begin position="22"/>
        <end position="23"/>
    </location>
    <ligand>
        <name>phosphoenolpyruvate</name>
        <dbReference type="ChEBI" id="CHEBI:58702"/>
    </ligand>
</feature>
<feature type="binding site" evidence="13">
    <location>
        <begin position="120"/>
        <end position="124"/>
    </location>
    <ligand>
        <name>UDP-N-acetyl-alpha-D-glucosamine</name>
        <dbReference type="ChEBI" id="CHEBI:57705"/>
    </ligand>
</feature>
<accession>A0ABX3KRE7</accession>
<evidence type="ECO:0000256" key="9">
    <source>
        <dbReference type="ARBA" id="ARBA00023316"/>
    </source>
</evidence>
<keyword evidence="4 13" id="KW-0132">Cell division</keyword>
<dbReference type="EC" id="2.5.1.7" evidence="13"/>
<dbReference type="Pfam" id="PF00275">
    <property type="entry name" value="EPSP_synthase"/>
    <property type="match status" value="1"/>
</dbReference>
<keyword evidence="5 13" id="KW-0808">Transferase</keyword>
<sequence>MQKFRVTGNGPLKGDVAISGAKNAALPILFASLLAEEPVEVANVPKLRDIDTTMALLSRLGAKVSRNGSVHVDASEITELCAPYDLVKTMRASIWALGPLVARFGKGEVSLPGGCAIGARPVDLHINGLEQLGATITLDEGYVRATVDGRLQGAHIVMDKVSVGATVTIMSAATLAQGTTLIENAAREPEIVDTAKFLNMLGANVTGAGTDRIEIEGVERLGGGKHTVVADRIETGTFLVAAAVSGGHIVCRHTSPELLEAVLHKLEEAGAKVVTGDDFIELDMTDRELKAVNVRTAPHPGFPTDMQAQFSLLNLVAKGTGIITETIFENRFMHVPELQRMGAHAEIEGNTVICGDTDSLSGAQVMATDLRASASLVIAGCIAKGETLVDRIYHIDRGYERIEDKLQALGAKIERIDADEANESSDIAG</sequence>
<dbReference type="HAMAP" id="MF_00111">
    <property type="entry name" value="MurA"/>
    <property type="match status" value="1"/>
</dbReference>
<feature type="binding site" evidence="13">
    <location>
        <position position="305"/>
    </location>
    <ligand>
        <name>UDP-N-acetyl-alpha-D-glucosamine</name>
        <dbReference type="ChEBI" id="CHEBI:57705"/>
    </ligand>
</feature>
<comment type="pathway">
    <text evidence="2 13">Cell wall biogenesis; peptidoglycan biosynthesis.</text>
</comment>
<evidence type="ECO:0000256" key="12">
    <source>
        <dbReference type="ARBA" id="ARBA00047527"/>
    </source>
</evidence>
<keyword evidence="16" id="KW-1185">Reference proteome</keyword>
<comment type="caution">
    <text evidence="15">The sequence shown here is derived from an EMBL/GenBank/DDBJ whole genome shotgun (WGS) entry which is preliminary data.</text>
</comment>
<evidence type="ECO:0000256" key="13">
    <source>
        <dbReference type="HAMAP-Rule" id="MF_00111"/>
    </source>
</evidence>
<evidence type="ECO:0000256" key="5">
    <source>
        <dbReference type="ARBA" id="ARBA00022679"/>
    </source>
</evidence>
<feature type="active site" description="Proton donor" evidence="13">
    <location>
        <position position="115"/>
    </location>
</feature>
<feature type="binding site" evidence="13">
    <location>
        <position position="91"/>
    </location>
    <ligand>
        <name>UDP-N-acetyl-alpha-D-glucosamine</name>
        <dbReference type="ChEBI" id="CHEBI:57705"/>
    </ligand>
</feature>
<dbReference type="NCBIfam" id="TIGR01072">
    <property type="entry name" value="murA"/>
    <property type="match status" value="1"/>
</dbReference>
<keyword evidence="6 13" id="KW-0133">Cell shape</keyword>
<organism evidence="15 16">
    <name type="scientific">Salinivibrio costicola subsp. alcaliphilus</name>
    <dbReference type="NCBI Taxonomy" id="272773"/>
    <lineage>
        <taxon>Bacteria</taxon>
        <taxon>Pseudomonadati</taxon>
        <taxon>Pseudomonadota</taxon>
        <taxon>Gammaproteobacteria</taxon>
        <taxon>Vibrionales</taxon>
        <taxon>Vibrionaceae</taxon>
        <taxon>Salinivibrio</taxon>
    </lineage>
</organism>
<evidence type="ECO:0000313" key="16">
    <source>
        <dbReference type="Proteomes" id="UP000189431"/>
    </source>
</evidence>
<dbReference type="PANTHER" id="PTHR43783">
    <property type="entry name" value="UDP-N-ACETYLGLUCOSAMINE 1-CARBOXYVINYLTRANSFERASE"/>
    <property type="match status" value="1"/>
</dbReference>
<dbReference type="InterPro" id="IPR050068">
    <property type="entry name" value="MurA_subfamily"/>
</dbReference>
<dbReference type="EMBL" id="MUFR01000016">
    <property type="protein sequence ID" value="OOF34109.1"/>
    <property type="molecule type" value="Genomic_DNA"/>
</dbReference>
<evidence type="ECO:0000256" key="7">
    <source>
        <dbReference type="ARBA" id="ARBA00022984"/>
    </source>
</evidence>
<comment type="subcellular location">
    <subcellularLocation>
        <location evidence="1 13">Cytoplasm</location>
    </subcellularLocation>
</comment>
<dbReference type="CDD" id="cd01555">
    <property type="entry name" value="UdpNAET"/>
    <property type="match status" value="1"/>
</dbReference>
<feature type="binding site" evidence="13">
    <location>
        <begin position="160"/>
        <end position="163"/>
    </location>
    <ligand>
        <name>UDP-N-acetyl-alpha-D-glucosamine</name>
        <dbReference type="ChEBI" id="CHEBI:57705"/>
    </ligand>
</feature>
<dbReference type="InterPro" id="IPR005750">
    <property type="entry name" value="UDP_GlcNAc_COvinyl_MurA"/>
</dbReference>
<dbReference type="NCBIfam" id="NF006873">
    <property type="entry name" value="PRK09369.1"/>
    <property type="match status" value="1"/>
</dbReference>
<protein>
    <recommendedName>
        <fullName evidence="13">UDP-N-acetylglucosamine 1-carboxyvinyltransferase</fullName>
        <ecNumber evidence="13">2.5.1.7</ecNumber>
    </recommendedName>
    <alternativeName>
        <fullName evidence="13">Enoylpyruvate transferase</fullName>
    </alternativeName>
    <alternativeName>
        <fullName evidence="13">UDP-N-acetylglucosamine enolpyruvyl transferase</fullName>
        <shortName evidence="13">EPT</shortName>
    </alternativeName>
</protein>
<dbReference type="InterPro" id="IPR013792">
    <property type="entry name" value="RNA3'P_cycl/enolpyr_Trfase_a/b"/>
</dbReference>
<keyword evidence="9 13" id="KW-0961">Cell wall biogenesis/degradation</keyword>
<evidence type="ECO:0000256" key="1">
    <source>
        <dbReference type="ARBA" id="ARBA00004496"/>
    </source>
</evidence>
<evidence type="ECO:0000313" key="15">
    <source>
        <dbReference type="EMBL" id="OOF34109.1"/>
    </source>
</evidence>
<dbReference type="Proteomes" id="UP000189431">
    <property type="component" value="Unassembled WGS sequence"/>
</dbReference>
<keyword evidence="7 13" id="KW-0573">Peptidoglycan synthesis</keyword>
<evidence type="ECO:0000256" key="10">
    <source>
        <dbReference type="ARBA" id="ARBA00023317"/>
    </source>
</evidence>
<comment type="similarity">
    <text evidence="11 13">Belongs to the EPSP synthase family. MurA subfamily.</text>
</comment>
<dbReference type="SUPFAM" id="SSF55205">
    <property type="entry name" value="EPT/RTPC-like"/>
    <property type="match status" value="1"/>
</dbReference>
<comment type="catalytic activity">
    <reaction evidence="12 13">
        <text>phosphoenolpyruvate + UDP-N-acetyl-alpha-D-glucosamine = UDP-N-acetyl-3-O-(1-carboxyvinyl)-alpha-D-glucosamine + phosphate</text>
        <dbReference type="Rhea" id="RHEA:18681"/>
        <dbReference type="ChEBI" id="CHEBI:43474"/>
        <dbReference type="ChEBI" id="CHEBI:57705"/>
        <dbReference type="ChEBI" id="CHEBI:58702"/>
        <dbReference type="ChEBI" id="CHEBI:68483"/>
        <dbReference type="EC" id="2.5.1.7"/>
    </reaction>
</comment>
<feature type="modified residue" description="2-(S-cysteinyl)pyruvic acid O-phosphothioketal" evidence="13">
    <location>
        <position position="115"/>
    </location>
</feature>
<dbReference type="InterPro" id="IPR036968">
    <property type="entry name" value="Enolpyruvate_Tfrase_sf"/>
</dbReference>
<dbReference type="PANTHER" id="PTHR43783:SF1">
    <property type="entry name" value="UDP-N-ACETYLGLUCOSAMINE 1-CARBOXYVINYLTRANSFERASE"/>
    <property type="match status" value="1"/>
</dbReference>
<evidence type="ECO:0000256" key="11">
    <source>
        <dbReference type="ARBA" id="ARBA00038367"/>
    </source>
</evidence>
<feature type="binding site" evidence="13">
    <location>
        <position position="327"/>
    </location>
    <ligand>
        <name>UDP-N-acetyl-alpha-D-glucosamine</name>
        <dbReference type="ChEBI" id="CHEBI:57705"/>
    </ligand>
</feature>
<keyword evidence="3 13" id="KW-0963">Cytoplasm</keyword>
<feature type="domain" description="Enolpyruvate transferase" evidence="14">
    <location>
        <begin position="7"/>
        <end position="406"/>
    </location>
</feature>
<name>A0ABX3KRE7_SALCS</name>
<comment type="function">
    <text evidence="13">Cell wall formation. Adds enolpyruvyl to UDP-N-acetylglucosamine.</text>
</comment>
<evidence type="ECO:0000256" key="6">
    <source>
        <dbReference type="ARBA" id="ARBA00022960"/>
    </source>
</evidence>